<organism evidence="1 2">
    <name type="scientific">Stephania japonica</name>
    <dbReference type="NCBI Taxonomy" id="461633"/>
    <lineage>
        <taxon>Eukaryota</taxon>
        <taxon>Viridiplantae</taxon>
        <taxon>Streptophyta</taxon>
        <taxon>Embryophyta</taxon>
        <taxon>Tracheophyta</taxon>
        <taxon>Spermatophyta</taxon>
        <taxon>Magnoliopsida</taxon>
        <taxon>Ranunculales</taxon>
        <taxon>Menispermaceae</taxon>
        <taxon>Menispermoideae</taxon>
        <taxon>Cissampelideae</taxon>
        <taxon>Stephania</taxon>
    </lineage>
</organism>
<name>A0AAP0ER83_9MAGN</name>
<dbReference type="AlphaFoldDB" id="A0AAP0ER83"/>
<accession>A0AAP0ER83</accession>
<gene>
    <name evidence="1" type="ORF">Sjap_022282</name>
</gene>
<dbReference type="Proteomes" id="UP001417504">
    <property type="component" value="Unassembled WGS sequence"/>
</dbReference>
<keyword evidence="2" id="KW-1185">Reference proteome</keyword>
<sequence>MDDENQLENKFIEFILVSHLFGQLEVECRDPLELLTATLGKQATQISVLRNSAIKVQFEDNNVGNQGGVHEIRLLRRMKGLQMNNRRINKLIIMPNNRETESWPPNDVANGKDMHGRIGLDVSDKTVIIMQQQWSWRVSNNTFTD</sequence>
<evidence type="ECO:0000313" key="2">
    <source>
        <dbReference type="Proteomes" id="UP001417504"/>
    </source>
</evidence>
<reference evidence="1 2" key="1">
    <citation type="submission" date="2024-01" db="EMBL/GenBank/DDBJ databases">
        <title>Genome assemblies of Stephania.</title>
        <authorList>
            <person name="Yang L."/>
        </authorList>
    </citation>
    <scope>NUCLEOTIDE SEQUENCE [LARGE SCALE GENOMIC DNA]</scope>
    <source>
        <strain evidence="1">QJT</strain>
        <tissue evidence="1">Leaf</tissue>
    </source>
</reference>
<evidence type="ECO:0000313" key="1">
    <source>
        <dbReference type="EMBL" id="KAK9096785.1"/>
    </source>
</evidence>
<proteinExistence type="predicted"/>
<comment type="caution">
    <text evidence="1">The sequence shown here is derived from an EMBL/GenBank/DDBJ whole genome shotgun (WGS) entry which is preliminary data.</text>
</comment>
<protein>
    <submittedName>
        <fullName evidence="1">Uncharacterized protein</fullName>
    </submittedName>
</protein>
<dbReference type="EMBL" id="JBBNAE010000009">
    <property type="protein sequence ID" value="KAK9096785.1"/>
    <property type="molecule type" value="Genomic_DNA"/>
</dbReference>